<evidence type="ECO:0000313" key="1">
    <source>
        <dbReference type="EMBL" id="CZR55145.1"/>
    </source>
</evidence>
<reference evidence="1 2" key="1">
    <citation type="submission" date="2016-03" db="EMBL/GenBank/DDBJ databases">
        <authorList>
            <person name="Ploux O."/>
        </authorList>
    </citation>
    <scope>NUCLEOTIDE SEQUENCE [LARGE SCALE GENOMIC DNA]</scope>
    <source>
        <strain evidence="1 2">UAMH 11012</strain>
    </source>
</reference>
<accession>A0A1L7WQW0</accession>
<dbReference type="PANTHER" id="PTHR14614:SF156">
    <property type="entry name" value="PROTEIN-LYSINE N-METHYLTRANSFERASE EFM2"/>
    <property type="match status" value="1"/>
</dbReference>
<dbReference type="STRING" id="576137.A0A1L7WQW0"/>
<dbReference type="SUPFAM" id="SSF53335">
    <property type="entry name" value="S-adenosyl-L-methionine-dependent methyltransferases"/>
    <property type="match status" value="1"/>
</dbReference>
<dbReference type="GO" id="GO:0008757">
    <property type="term" value="F:S-adenosylmethionine-dependent methyltransferase activity"/>
    <property type="evidence" value="ECO:0007669"/>
    <property type="project" value="UniProtKB-ARBA"/>
</dbReference>
<dbReference type="Proteomes" id="UP000184330">
    <property type="component" value="Unassembled WGS sequence"/>
</dbReference>
<organism evidence="1 2">
    <name type="scientific">Phialocephala subalpina</name>
    <dbReference type="NCBI Taxonomy" id="576137"/>
    <lineage>
        <taxon>Eukaryota</taxon>
        <taxon>Fungi</taxon>
        <taxon>Dikarya</taxon>
        <taxon>Ascomycota</taxon>
        <taxon>Pezizomycotina</taxon>
        <taxon>Leotiomycetes</taxon>
        <taxon>Helotiales</taxon>
        <taxon>Mollisiaceae</taxon>
        <taxon>Phialocephala</taxon>
        <taxon>Phialocephala fortinii species complex</taxon>
    </lineage>
</organism>
<dbReference type="InterPro" id="IPR029063">
    <property type="entry name" value="SAM-dependent_MTases_sf"/>
</dbReference>
<dbReference type="PANTHER" id="PTHR14614">
    <property type="entry name" value="HEPATOCELLULAR CARCINOMA-ASSOCIATED ANTIGEN"/>
    <property type="match status" value="1"/>
</dbReference>
<sequence length="375" mass="42204">MKAFKMTLPIIRNKPMYKELLQTLQSLEIKPRSWDASPDKDIIETPPADENTIQAFLLGLFKTDFWWFEDTEDEHLGLVTAQQQRDEIIDLASRRFAERCGRSARGESTRTFRLELTPNQDLGGIQETPDQHVPQVLEHLKTHLELHIREPPLTGDNLGLKTWGSAWTMAQLLPELGRYEPLQKLLGIVPSTKGHCRPPIQVLELGAGTGLVGLAAAAVWGVNIVLTDLPMIHDNLEYNVNANMPAISEMSNGHASAEVLDWKDWENALAGWPSKEFEIILAVDPLYDDDHPRLVADTIKHFSKAGRGHLVLTAVPLRDRTTESLCEELDSLMNNNGFEKKCNGENICRDDWESANAKEVMVRWALWLGHDGDVA</sequence>
<dbReference type="Gene3D" id="3.40.50.150">
    <property type="entry name" value="Vaccinia Virus protein VP39"/>
    <property type="match status" value="1"/>
</dbReference>
<dbReference type="OrthoDB" id="433955at2759"/>
<dbReference type="Pfam" id="PF10294">
    <property type="entry name" value="Methyltransf_16"/>
    <property type="match status" value="1"/>
</dbReference>
<dbReference type="InterPro" id="IPR019410">
    <property type="entry name" value="Methyltransf_16"/>
</dbReference>
<name>A0A1L7WQW0_9HELO</name>
<keyword evidence="2" id="KW-1185">Reference proteome</keyword>
<dbReference type="EMBL" id="FJOG01000006">
    <property type="protein sequence ID" value="CZR55145.1"/>
    <property type="molecule type" value="Genomic_DNA"/>
</dbReference>
<dbReference type="GO" id="GO:0005829">
    <property type="term" value="C:cytosol"/>
    <property type="evidence" value="ECO:0007669"/>
    <property type="project" value="TreeGrafter"/>
</dbReference>
<protein>
    <submittedName>
        <fullName evidence="1">Uncharacterized protein</fullName>
    </submittedName>
</protein>
<dbReference type="AlphaFoldDB" id="A0A1L7WQW0"/>
<evidence type="ECO:0000313" key="2">
    <source>
        <dbReference type="Proteomes" id="UP000184330"/>
    </source>
</evidence>
<gene>
    <name evidence="1" type="ORF">PAC_05031</name>
</gene>
<proteinExistence type="predicted"/>